<feature type="region of interest" description="Disordered" evidence="2">
    <location>
        <begin position="549"/>
        <end position="617"/>
    </location>
</feature>
<dbReference type="EMBL" id="MQVM01000020">
    <property type="protein sequence ID" value="ONH72584.1"/>
    <property type="molecule type" value="Genomic_DNA"/>
</dbReference>
<evidence type="ECO:0000313" key="4">
    <source>
        <dbReference type="EMBL" id="ONH72584.1"/>
    </source>
</evidence>
<dbReference type="CDD" id="cd16841">
    <property type="entry name" value="RraA_family"/>
    <property type="match status" value="1"/>
</dbReference>
<dbReference type="GO" id="GO:0046872">
    <property type="term" value="F:metal ion binding"/>
    <property type="evidence" value="ECO:0007669"/>
    <property type="project" value="UniProtKB-KW"/>
</dbReference>
<dbReference type="Gene3D" id="3.50.30.40">
    <property type="entry name" value="Ribonuclease E inhibitor RraA/RraA-like"/>
    <property type="match status" value="1"/>
</dbReference>
<dbReference type="AlphaFoldDB" id="A0A1V2LJY5"/>
<dbReference type="Pfam" id="PF14308">
    <property type="entry name" value="DnaJ-X"/>
    <property type="match status" value="1"/>
</dbReference>
<dbReference type="PANTHER" id="PTHR45006">
    <property type="entry name" value="DNAJ-LIKE PROTEIN 1"/>
    <property type="match status" value="1"/>
</dbReference>
<feature type="domain" description="J" evidence="3">
    <location>
        <begin position="248"/>
        <end position="313"/>
    </location>
</feature>
<dbReference type="PROSITE" id="PS00636">
    <property type="entry name" value="DNAJ_1"/>
    <property type="match status" value="1"/>
</dbReference>
<sequence length="711" mass="80878">MTKETKKIIQVLSQYATCDMSDALVKHQYKLGGSLPNLHRYSANETKTTMVGKAYTVLFAPKDDPREAISGGYIDKLPEDSVLVIGTTLNLQKKDAPFTKMTNALYGGLMSTRANYLRSRGTVVFGRVRDIDEHLELKRDVFSYGLGTAAHGPVVKMVGINVPLEVLVDGYPEPHVETINPGDIIMGDDNGVVRVADSEELSSIMEYIPKRVQADTLVKEDILNGLECTPAQKKRRAEHHLSMVKDTTYYELLQVQTDATELEIKKSYRKLAIRYHPDKNPGNEEAAETFKKISEAYQVLSDKELRSKYDQHGIQEAGAGEMVDPEKFFEDIFGGESFVPYVGELTMLKNLTKELELQSQEEEHTRKKEQVKDDAERAERYYTENPTSVSSNKYLGDSDLNNLTHEEQTKAVEEQRKKELEAEREKLEEEQRIHREEIQKDLTEKLINRLSLYTETDKSQDVIESFKEKFRLEAENLKMESFGLELLHTIGSIYYDKASTFLKAENSFLGIGGWLGTLKEKGGIIKDTYSTISVALDAQKTMEKLAKMNERRERMQKEQEDKEEAPDKATSEQDDDKENVTNSAVNNDTKNNTKEESARENTKSKKDQVEDEGPVPTDEEVAEMEKLLMGTILAAAWKGSHMEISSNLREVVSNVLYDESVPKEKRIERAEALKILGTVFKETKRSQWEAEEARLFEELVAEATQKKTKRK</sequence>
<dbReference type="InterPro" id="IPR026894">
    <property type="entry name" value="DnaJ_X"/>
</dbReference>
<dbReference type="VEuPathDB" id="FungiDB:C5L36_0B08440"/>
<dbReference type="Proteomes" id="UP000189274">
    <property type="component" value="Unassembled WGS sequence"/>
</dbReference>
<dbReference type="InterPro" id="IPR036869">
    <property type="entry name" value="J_dom_sf"/>
</dbReference>
<comment type="cofactor">
    <cofactor evidence="1">
        <name>Mg(2+)</name>
        <dbReference type="ChEBI" id="CHEBI:18420"/>
    </cofactor>
</comment>
<dbReference type="Pfam" id="PF00226">
    <property type="entry name" value="DnaJ"/>
    <property type="match status" value="1"/>
</dbReference>
<feature type="compositionally biased region" description="Basic and acidic residues" evidence="2">
    <location>
        <begin position="591"/>
        <end position="608"/>
    </location>
</feature>
<keyword evidence="1" id="KW-0460">Magnesium</keyword>
<proteinExistence type="predicted"/>
<reference evidence="5" key="1">
    <citation type="journal article" date="2017" name="Genome Announc.">
        <title>Genome sequences of Cyberlindnera fabianii 65, Pichia kudriavzevii 129, and Saccharomyces cerevisiae 131 isolated from fermented masau fruits in Zimbabwe.</title>
        <authorList>
            <person name="van Rijswijck I.M.H."/>
            <person name="Derks M.F.L."/>
            <person name="Abee T."/>
            <person name="de Ridder D."/>
            <person name="Smid E.J."/>
        </authorList>
    </citation>
    <scope>NUCLEOTIDE SEQUENCE [LARGE SCALE GENOMIC DNA]</scope>
    <source>
        <strain evidence="5">129</strain>
    </source>
</reference>
<evidence type="ECO:0000256" key="1">
    <source>
        <dbReference type="PIRSR" id="PIRSR605493-1"/>
    </source>
</evidence>
<dbReference type="CDD" id="cd06257">
    <property type="entry name" value="DnaJ"/>
    <property type="match status" value="1"/>
</dbReference>
<feature type="binding site" evidence="1">
    <location>
        <position position="130"/>
    </location>
    <ligand>
        <name>Mg(2+)</name>
        <dbReference type="ChEBI" id="CHEBI:18420"/>
    </ligand>
</feature>
<feature type="binding site" evidence="1">
    <location>
        <begin position="107"/>
        <end position="110"/>
    </location>
    <ligand>
        <name>substrate</name>
    </ligand>
</feature>
<evidence type="ECO:0000256" key="2">
    <source>
        <dbReference type="SAM" id="MobiDB-lite"/>
    </source>
</evidence>
<dbReference type="PROSITE" id="PS50076">
    <property type="entry name" value="DNAJ_2"/>
    <property type="match status" value="1"/>
</dbReference>
<feature type="region of interest" description="Disordered" evidence="2">
    <location>
        <begin position="358"/>
        <end position="378"/>
    </location>
</feature>
<feature type="non-terminal residue" evidence="4">
    <location>
        <position position="711"/>
    </location>
</feature>
<comment type="caution">
    <text evidence="4">The sequence shown here is derived from an EMBL/GenBank/DDBJ whole genome shotgun (WGS) entry which is preliminary data.</text>
</comment>
<dbReference type="PRINTS" id="PR00625">
    <property type="entry name" value="JDOMAIN"/>
</dbReference>
<dbReference type="SUPFAM" id="SSF89562">
    <property type="entry name" value="RraA-like"/>
    <property type="match status" value="1"/>
</dbReference>
<feature type="compositionally biased region" description="Basic and acidic residues" evidence="2">
    <location>
        <begin position="549"/>
        <end position="571"/>
    </location>
</feature>
<dbReference type="Pfam" id="PF03737">
    <property type="entry name" value="RraA-like"/>
    <property type="match status" value="1"/>
</dbReference>
<protein>
    <submittedName>
        <fullName evidence="4">DnaJ-like protein 1</fullName>
    </submittedName>
</protein>
<gene>
    <name evidence="4" type="ORF">BOH78_3702</name>
</gene>
<dbReference type="VEuPathDB" id="FungiDB:C5L36_0B08430"/>
<dbReference type="PANTHER" id="PTHR45006:SF1">
    <property type="entry name" value="DNAJ-LIKE PROTEIN 1"/>
    <property type="match status" value="1"/>
</dbReference>
<dbReference type="SMART" id="SM00271">
    <property type="entry name" value="DnaJ"/>
    <property type="match status" value="1"/>
</dbReference>
<keyword evidence="1" id="KW-0479">Metal-binding</keyword>
<name>A0A1V2LJY5_PICKU</name>
<feature type="compositionally biased region" description="Polar residues" evidence="2">
    <location>
        <begin position="580"/>
        <end position="590"/>
    </location>
</feature>
<evidence type="ECO:0000313" key="5">
    <source>
        <dbReference type="Proteomes" id="UP000189274"/>
    </source>
</evidence>
<evidence type="ECO:0000259" key="3">
    <source>
        <dbReference type="PROSITE" id="PS50076"/>
    </source>
</evidence>
<dbReference type="GO" id="GO:0016558">
    <property type="term" value="P:protein import into peroxisome matrix"/>
    <property type="evidence" value="ECO:0007669"/>
    <property type="project" value="TreeGrafter"/>
</dbReference>
<dbReference type="GO" id="GO:0005829">
    <property type="term" value="C:cytosol"/>
    <property type="evidence" value="ECO:0007669"/>
    <property type="project" value="TreeGrafter"/>
</dbReference>
<feature type="binding site" evidence="1">
    <location>
        <position position="129"/>
    </location>
    <ligand>
        <name>substrate</name>
    </ligand>
</feature>
<dbReference type="InterPro" id="IPR036704">
    <property type="entry name" value="RraA/RraA-like_sf"/>
</dbReference>
<dbReference type="InterPro" id="IPR052814">
    <property type="entry name" value="Peroxisomal_DnaJ"/>
</dbReference>
<dbReference type="SUPFAM" id="SSF46565">
    <property type="entry name" value="Chaperone J-domain"/>
    <property type="match status" value="1"/>
</dbReference>
<accession>A0A1V2LJY5</accession>
<dbReference type="InterPro" id="IPR005493">
    <property type="entry name" value="RraA/RraA-like"/>
</dbReference>
<organism evidence="4 5">
    <name type="scientific">Pichia kudriavzevii</name>
    <name type="common">Yeast</name>
    <name type="synonym">Issatchenkia orientalis</name>
    <dbReference type="NCBI Taxonomy" id="4909"/>
    <lineage>
        <taxon>Eukaryota</taxon>
        <taxon>Fungi</taxon>
        <taxon>Dikarya</taxon>
        <taxon>Ascomycota</taxon>
        <taxon>Saccharomycotina</taxon>
        <taxon>Pichiomycetes</taxon>
        <taxon>Pichiales</taxon>
        <taxon>Pichiaceae</taxon>
        <taxon>Pichia</taxon>
    </lineage>
</organism>
<dbReference type="InterPro" id="IPR001623">
    <property type="entry name" value="DnaJ_domain"/>
</dbReference>
<dbReference type="InterPro" id="IPR018253">
    <property type="entry name" value="DnaJ_domain_CS"/>
</dbReference>
<dbReference type="Gene3D" id="1.10.287.110">
    <property type="entry name" value="DnaJ domain"/>
    <property type="match status" value="1"/>
</dbReference>